<accession>A0ABU3ZSC2</accession>
<keyword evidence="5" id="KW-1185">Reference proteome</keyword>
<dbReference type="InterPro" id="IPR019207">
    <property type="entry name" value="DUF2092"/>
</dbReference>
<comment type="caution">
    <text evidence="4">The sequence shown here is derived from an EMBL/GenBank/DDBJ whole genome shotgun (WGS) entry which is preliminary data.</text>
</comment>
<proteinExistence type="predicted"/>
<feature type="region of interest" description="Disordered" evidence="2">
    <location>
        <begin position="256"/>
        <end position="277"/>
    </location>
</feature>
<evidence type="ECO:0000256" key="3">
    <source>
        <dbReference type="SAM" id="SignalP"/>
    </source>
</evidence>
<evidence type="ECO:0000256" key="2">
    <source>
        <dbReference type="SAM" id="MobiDB-lite"/>
    </source>
</evidence>
<evidence type="ECO:0000256" key="1">
    <source>
        <dbReference type="ARBA" id="ARBA00022729"/>
    </source>
</evidence>
<sequence>MACSGSRGFRPRSTLLAAALCLPLAATGPAFAQTAEEVAASMDPAAMQAMDKMSAYLLTLGAFRITGEASTEQVLMTGQKIQFGGTFDILAKRPNAFKIVTQSDIQHREMYYDGKAFTIFSPRSGYYASFPAASSIGLTIDKARREYGIELPLADLFTWGTDQTLRSRVQGALVVRPETIGDRKCLHLAFRQERVDWQLWIEEGARPLPCKMVITNKDDPAMPQYTAVLHWDTQATPAAADLAFAPPPDAQRITLASLGDDANNGADGANANEGEGQ</sequence>
<keyword evidence="1 3" id="KW-0732">Signal</keyword>
<dbReference type="SUPFAM" id="SSF89392">
    <property type="entry name" value="Prokaryotic lipoproteins and lipoprotein localization factors"/>
    <property type="match status" value="1"/>
</dbReference>
<dbReference type="Proteomes" id="UP001185984">
    <property type="component" value="Unassembled WGS sequence"/>
</dbReference>
<feature type="signal peptide" evidence="3">
    <location>
        <begin position="1"/>
        <end position="32"/>
    </location>
</feature>
<dbReference type="InterPro" id="IPR029046">
    <property type="entry name" value="LolA/LolB/LppX"/>
</dbReference>
<feature type="chain" id="PRO_5047534008" evidence="3">
    <location>
        <begin position="33"/>
        <end position="277"/>
    </location>
</feature>
<gene>
    <name evidence="4" type="ORF">O0R41_02055</name>
</gene>
<name>A0ABU3ZSC2_9SPHN</name>
<dbReference type="RefSeq" id="WP_317515586.1">
    <property type="nucleotide sequence ID" value="NZ_JAPTHD010000001.1"/>
</dbReference>
<organism evidence="4 5">
    <name type="scientific">Sphingobium naphthae</name>
    <dbReference type="NCBI Taxonomy" id="1886786"/>
    <lineage>
        <taxon>Bacteria</taxon>
        <taxon>Pseudomonadati</taxon>
        <taxon>Pseudomonadota</taxon>
        <taxon>Alphaproteobacteria</taxon>
        <taxon>Sphingomonadales</taxon>
        <taxon>Sphingomonadaceae</taxon>
        <taxon>Sphingobium</taxon>
    </lineage>
</organism>
<protein>
    <submittedName>
        <fullName evidence="4">DUF2092 domain-containing protein</fullName>
    </submittedName>
</protein>
<evidence type="ECO:0000313" key="4">
    <source>
        <dbReference type="EMBL" id="MDV5822387.1"/>
    </source>
</evidence>
<feature type="compositionally biased region" description="Low complexity" evidence="2">
    <location>
        <begin position="259"/>
        <end position="277"/>
    </location>
</feature>
<evidence type="ECO:0000313" key="5">
    <source>
        <dbReference type="Proteomes" id="UP001185984"/>
    </source>
</evidence>
<dbReference type="EMBL" id="JAPTHD010000001">
    <property type="protein sequence ID" value="MDV5822387.1"/>
    <property type="molecule type" value="Genomic_DNA"/>
</dbReference>
<reference evidence="5" key="1">
    <citation type="journal article" date="2022" name="J Environ Chem Eng">
        <title>Biodegradation of petroleum oil using a constructed nonpathogenic and heavy metal-tolerant bacterial consortium isolated from marine sponges.</title>
        <authorList>
            <person name="Dechsakulwatana C."/>
            <person name="Rungsihiranrut A."/>
            <person name="Muangchinda C."/>
            <person name="Ningthoujam R."/>
            <person name="Klankeo P."/>
            <person name="Pinyakong O."/>
        </authorList>
    </citation>
    <scope>NUCLEOTIDE SEQUENCE [LARGE SCALE GENOMIC DNA]</scope>
    <source>
        <strain evidence="5">MO2-4</strain>
    </source>
</reference>
<dbReference type="Pfam" id="PF09865">
    <property type="entry name" value="DUF2092"/>
    <property type="match status" value="1"/>
</dbReference>